<name>A0ABR9SAF5_9BURK</name>
<evidence type="ECO:0000313" key="1">
    <source>
        <dbReference type="EMBL" id="MBE7939318.1"/>
    </source>
</evidence>
<dbReference type="Proteomes" id="UP000715965">
    <property type="component" value="Unassembled WGS sequence"/>
</dbReference>
<dbReference type="Pfam" id="PF07958">
    <property type="entry name" value="DUF1688"/>
    <property type="match status" value="1"/>
</dbReference>
<dbReference type="InterPro" id="IPR012469">
    <property type="entry name" value="DUF1688"/>
</dbReference>
<gene>
    <name evidence="1" type="ORF">IM725_01880</name>
</gene>
<organism evidence="1 2">
    <name type="scientific">Ramlibacter aquaticus</name>
    <dbReference type="NCBI Taxonomy" id="2780094"/>
    <lineage>
        <taxon>Bacteria</taxon>
        <taxon>Pseudomonadati</taxon>
        <taxon>Pseudomonadota</taxon>
        <taxon>Betaproteobacteria</taxon>
        <taxon>Burkholderiales</taxon>
        <taxon>Comamonadaceae</taxon>
        <taxon>Ramlibacter</taxon>
    </lineage>
</organism>
<dbReference type="PANTHER" id="PTHR31687">
    <property type="match status" value="1"/>
</dbReference>
<evidence type="ECO:0000313" key="2">
    <source>
        <dbReference type="Proteomes" id="UP000715965"/>
    </source>
</evidence>
<keyword evidence="2" id="KW-1185">Reference proteome</keyword>
<proteinExistence type="predicted"/>
<sequence>MGSSFSGSQEAAAEAAASVLRSTPAIRERAGQLLRRARAGDSRWFTVDDGQAAATADLVVSCVRGRQPPLHSIWRAVEAGGMNRRGHLDALMGGLPIASKTHALVDFTAVAVFLGGMAARGWRYTEAASGRAFEGEQGLAVATLHAFAGGLFSGDPQHPLQADSTGLRALLPAHLAAAFQVTEANALPGLGERATLLRRLGEVMAEQPEVFGDAGRPGGLFDMIVTPFGHGVPHTADVAAHDILSQVLVSLSQLWPAGNTLGELALGDCWRHEAVRGEGASDGWMPLHERAQWLSYSLLEPFEWAGVKVRDVDLLTALPDPATCGLLLDTGWLRLRDPDMAQEHWRPRDEIVVEWRALAVALMDELGSTLRERLRLDATHQPLARLLGSAQAAGRAQAERLRAGRPPLLVQWP</sequence>
<protein>
    <submittedName>
        <fullName evidence="1">DUF1688 family protein</fullName>
    </submittedName>
</protein>
<reference evidence="1 2" key="1">
    <citation type="submission" date="2020-10" db="EMBL/GenBank/DDBJ databases">
        <title>Draft genome of Ramlibacter aquaticus LMG 30558.</title>
        <authorList>
            <person name="Props R."/>
        </authorList>
    </citation>
    <scope>NUCLEOTIDE SEQUENCE [LARGE SCALE GENOMIC DNA]</scope>
    <source>
        <strain evidence="1 2">LMG 30558</strain>
    </source>
</reference>
<dbReference type="PANTHER" id="PTHR31687:SF3">
    <property type="entry name" value="PROTEIN URG3"/>
    <property type="match status" value="1"/>
</dbReference>
<comment type="caution">
    <text evidence="1">The sequence shown here is derived from an EMBL/GenBank/DDBJ whole genome shotgun (WGS) entry which is preliminary data.</text>
</comment>
<accession>A0ABR9SAF5</accession>
<dbReference type="EMBL" id="JADDOJ010000004">
    <property type="protein sequence ID" value="MBE7939318.1"/>
    <property type="molecule type" value="Genomic_DNA"/>
</dbReference>